<dbReference type="EMBL" id="JAHRIN010001400">
    <property type="protein sequence ID" value="MEQ2191883.1"/>
    <property type="molecule type" value="Genomic_DNA"/>
</dbReference>
<reference evidence="1 2" key="1">
    <citation type="submission" date="2021-06" db="EMBL/GenBank/DDBJ databases">
        <authorList>
            <person name="Palmer J.M."/>
        </authorList>
    </citation>
    <scope>NUCLEOTIDE SEQUENCE [LARGE SCALE GENOMIC DNA]</scope>
    <source>
        <strain evidence="1 2">XC_2019</strain>
        <tissue evidence="1">Muscle</tissue>
    </source>
</reference>
<protein>
    <submittedName>
        <fullName evidence="1">Uncharacterized protein</fullName>
    </submittedName>
</protein>
<evidence type="ECO:0000313" key="2">
    <source>
        <dbReference type="Proteomes" id="UP001434883"/>
    </source>
</evidence>
<organism evidence="1 2">
    <name type="scientific">Xenoophorus captivus</name>
    <dbReference type="NCBI Taxonomy" id="1517983"/>
    <lineage>
        <taxon>Eukaryota</taxon>
        <taxon>Metazoa</taxon>
        <taxon>Chordata</taxon>
        <taxon>Craniata</taxon>
        <taxon>Vertebrata</taxon>
        <taxon>Euteleostomi</taxon>
        <taxon>Actinopterygii</taxon>
        <taxon>Neopterygii</taxon>
        <taxon>Teleostei</taxon>
        <taxon>Neoteleostei</taxon>
        <taxon>Acanthomorphata</taxon>
        <taxon>Ovalentaria</taxon>
        <taxon>Atherinomorphae</taxon>
        <taxon>Cyprinodontiformes</taxon>
        <taxon>Goodeidae</taxon>
        <taxon>Xenoophorus</taxon>
    </lineage>
</organism>
<comment type="caution">
    <text evidence="1">The sequence shown here is derived from an EMBL/GenBank/DDBJ whole genome shotgun (WGS) entry which is preliminary data.</text>
</comment>
<accession>A0ABV0Q7V5</accession>
<dbReference type="Proteomes" id="UP001434883">
    <property type="component" value="Unassembled WGS sequence"/>
</dbReference>
<proteinExistence type="predicted"/>
<sequence length="109" mass="12244">MENWDNACGVAGQFPVFGKEIKEGFTYESVILLCLPEKDFSKVLERSFQFSGLHLKTIWSLYHQSRSCVYILKTTSSLFPLADLTNPGLLLFTTPVFGVRGPDPKALLK</sequence>
<evidence type="ECO:0000313" key="1">
    <source>
        <dbReference type="EMBL" id="MEQ2191883.1"/>
    </source>
</evidence>
<feature type="non-terminal residue" evidence="1">
    <location>
        <position position="109"/>
    </location>
</feature>
<name>A0ABV0Q7V5_9TELE</name>
<gene>
    <name evidence="1" type="ORF">XENOCAPTIV_003888</name>
</gene>
<keyword evidence="2" id="KW-1185">Reference proteome</keyword>